<dbReference type="RefSeq" id="YP_010111724.1">
    <property type="nucleotide sequence ID" value="NC_055884.1"/>
</dbReference>
<protein>
    <submittedName>
        <fullName evidence="1">Uncharacterized protein</fullName>
    </submittedName>
</protein>
<dbReference type="KEGG" id="vg:65130173"/>
<organism evidence="1 2">
    <name type="scientific">uncultured phage cr126_1</name>
    <dbReference type="NCBI Taxonomy" id="2772075"/>
    <lineage>
        <taxon>Viruses</taxon>
        <taxon>Duplodnaviria</taxon>
        <taxon>Heunggongvirae</taxon>
        <taxon>Uroviricota</taxon>
        <taxon>Caudoviricetes</taxon>
        <taxon>Crassvirales</taxon>
        <taxon>Steigviridae</taxon>
        <taxon>Asinivirinae</taxon>
        <taxon>Kolpuevirus</taxon>
        <taxon>Kolpuevirus hominis</taxon>
    </lineage>
</organism>
<sequence length="393" mass="46259">MEERIIEKITGMYNSIMEKPNIIYDIFKDFYGEEFVDMQNYLSLEEYISFIRRNFSEESILEPGNNLYGSNRFNEIFILVRFPEVRVTNENDRYIDIWELYAKVTFNWRGKSRGDFLLNRAEYDVFQLQNNYMHSHIHSIPTRDFTSFQSPCLGSGPIRDTLALLATDFDELRWQLFCLELSKYVQVESLAGGPYKRMENLGKNSMSRGESNWSMFSDGNLPHFNSFNNERVRQFVKWLLERKKLKFDFANGSYGISMSYITWRIFLSNEFIEWYNIQYAEGNATATYLDLLAEGVLVKGIINNNRFYYDNSGRGTNYSRYVGKRICTFKGEDVRLVVRDLESRANDNNLSNFINNKLAEYIYKCILKVVNYEYGNNSTETQTAGPSKTIIYI</sequence>
<evidence type="ECO:0000313" key="2">
    <source>
        <dbReference type="Proteomes" id="UP000594161"/>
    </source>
</evidence>
<reference evidence="1 2" key="1">
    <citation type="submission" date="2020-07" db="EMBL/GenBank/DDBJ databases">
        <title>Taxonomic proposal: Crassvirales, a new order of highly abundant and diverse bacterial viruses.</title>
        <authorList>
            <person name="Shkoporov A.N."/>
            <person name="Stockdale S.R."/>
            <person name="Guerin E."/>
            <person name="Ross R.P."/>
            <person name="Hill C."/>
        </authorList>
    </citation>
    <scope>NUCLEOTIDE SEQUENCE [LARGE SCALE GENOMIC DNA]</scope>
</reference>
<keyword evidence="2" id="KW-1185">Reference proteome</keyword>
<dbReference type="Proteomes" id="UP000594161">
    <property type="component" value="Segment"/>
</dbReference>
<dbReference type="EMBL" id="MT774391">
    <property type="protein sequence ID" value="QOR59566.1"/>
    <property type="molecule type" value="Genomic_DNA"/>
</dbReference>
<accession>A0A7M1RZ67</accession>
<name>A0A7M1RZ67_9CAUD</name>
<evidence type="ECO:0000313" key="1">
    <source>
        <dbReference type="EMBL" id="QOR59566.1"/>
    </source>
</evidence>
<proteinExistence type="predicted"/>
<dbReference type="GeneID" id="65130173"/>